<evidence type="ECO:0000313" key="15">
    <source>
        <dbReference type="Proteomes" id="UP000623467"/>
    </source>
</evidence>
<dbReference type="SMART" id="SM00768">
    <property type="entry name" value="X8"/>
    <property type="match status" value="1"/>
</dbReference>
<comment type="caution">
    <text evidence="14">The sequence shown here is derived from an EMBL/GenBank/DDBJ whole genome shotgun (WGS) entry which is preliminary data.</text>
</comment>
<dbReference type="Pfam" id="PF03198">
    <property type="entry name" value="Glyco_hydro_72"/>
    <property type="match status" value="1"/>
</dbReference>
<dbReference type="Proteomes" id="UP000623467">
    <property type="component" value="Unassembled WGS sequence"/>
</dbReference>
<dbReference type="Gene3D" id="1.20.58.1040">
    <property type="match status" value="1"/>
</dbReference>
<evidence type="ECO:0000259" key="13">
    <source>
        <dbReference type="SMART" id="SM00768"/>
    </source>
</evidence>
<dbReference type="GO" id="GO:0031505">
    <property type="term" value="P:fungal-type cell wall organization"/>
    <property type="evidence" value="ECO:0007669"/>
    <property type="project" value="TreeGrafter"/>
</dbReference>
<keyword evidence="12" id="KW-1133">Transmembrane helix</keyword>
<gene>
    <name evidence="14" type="ORF">MSAN_01734100</name>
</gene>
<evidence type="ECO:0000256" key="1">
    <source>
        <dbReference type="ARBA" id="ARBA00004196"/>
    </source>
</evidence>
<feature type="domain" description="X8" evidence="13">
    <location>
        <begin position="416"/>
        <end position="518"/>
    </location>
</feature>
<dbReference type="GO" id="GO:0005886">
    <property type="term" value="C:plasma membrane"/>
    <property type="evidence" value="ECO:0007669"/>
    <property type="project" value="UniProtKB-SubCell"/>
</dbReference>
<dbReference type="Pfam" id="PF07983">
    <property type="entry name" value="X8"/>
    <property type="match status" value="1"/>
</dbReference>
<dbReference type="EC" id="2.4.1.-" evidence="10"/>
<name>A0A8H6XYG5_9AGAR</name>
<accession>A0A8H6XYG5</accession>
<evidence type="ECO:0000256" key="12">
    <source>
        <dbReference type="SAM" id="Phobius"/>
    </source>
</evidence>
<keyword evidence="9 10" id="KW-0449">Lipoprotein</keyword>
<dbReference type="GO" id="GO:0042124">
    <property type="term" value="F:1,3-beta-glucanosyltransferase activity"/>
    <property type="evidence" value="ECO:0007669"/>
    <property type="project" value="TreeGrafter"/>
</dbReference>
<evidence type="ECO:0000256" key="8">
    <source>
        <dbReference type="ARBA" id="ARBA00023180"/>
    </source>
</evidence>
<evidence type="ECO:0000256" key="7">
    <source>
        <dbReference type="ARBA" id="ARBA00023157"/>
    </source>
</evidence>
<evidence type="ECO:0000256" key="5">
    <source>
        <dbReference type="ARBA" id="ARBA00022729"/>
    </source>
</evidence>
<dbReference type="AlphaFoldDB" id="A0A8H6XYG5"/>
<keyword evidence="15" id="KW-1185">Reference proteome</keyword>
<dbReference type="InterPro" id="IPR004886">
    <property type="entry name" value="Glucanosyltransferase"/>
</dbReference>
<evidence type="ECO:0000256" key="6">
    <source>
        <dbReference type="ARBA" id="ARBA00023136"/>
    </source>
</evidence>
<reference evidence="14" key="1">
    <citation type="submission" date="2020-05" db="EMBL/GenBank/DDBJ databases">
        <title>Mycena genomes resolve the evolution of fungal bioluminescence.</title>
        <authorList>
            <person name="Tsai I.J."/>
        </authorList>
    </citation>
    <scope>NUCLEOTIDE SEQUENCE</scope>
    <source>
        <strain evidence="14">160909Yilan</strain>
    </source>
</reference>
<keyword evidence="7" id="KW-1015">Disulfide bond</keyword>
<evidence type="ECO:0000256" key="10">
    <source>
        <dbReference type="RuleBase" id="RU361209"/>
    </source>
</evidence>
<comment type="subcellular location">
    <subcellularLocation>
        <location evidence="1">Cell envelope</location>
    </subcellularLocation>
    <subcellularLocation>
        <location evidence="10">Cell membrane</location>
        <topology evidence="10">Lipid-anchor</topology>
        <topology evidence="10">GPI-anchor</topology>
    </subcellularLocation>
    <subcellularLocation>
        <location evidence="2">Membrane</location>
        <topology evidence="2">Lipid-anchor</topology>
        <topology evidence="2">GPI-anchor</topology>
    </subcellularLocation>
</comment>
<comment type="similarity">
    <text evidence="3 10">Belongs to the glycosyl hydrolase 72 family.</text>
</comment>
<dbReference type="GO" id="GO:0071970">
    <property type="term" value="P:fungal-type cell wall (1-&gt;3)-beta-D-glucan biosynthetic process"/>
    <property type="evidence" value="ECO:0007669"/>
    <property type="project" value="TreeGrafter"/>
</dbReference>
<evidence type="ECO:0000256" key="3">
    <source>
        <dbReference type="ARBA" id="ARBA00007528"/>
    </source>
</evidence>
<dbReference type="GO" id="GO:0098552">
    <property type="term" value="C:side of membrane"/>
    <property type="evidence" value="ECO:0007669"/>
    <property type="project" value="UniProtKB-KW"/>
</dbReference>
<dbReference type="InterPro" id="IPR012946">
    <property type="entry name" value="X8"/>
</dbReference>
<protein>
    <recommendedName>
        <fullName evidence="10">1,3-beta-glucanosyltransferase</fullName>
        <ecNumber evidence="10">2.4.1.-</ecNumber>
    </recommendedName>
</protein>
<evidence type="ECO:0000256" key="2">
    <source>
        <dbReference type="ARBA" id="ARBA00004589"/>
    </source>
</evidence>
<organism evidence="14 15">
    <name type="scientific">Mycena sanguinolenta</name>
    <dbReference type="NCBI Taxonomy" id="230812"/>
    <lineage>
        <taxon>Eukaryota</taxon>
        <taxon>Fungi</taxon>
        <taxon>Dikarya</taxon>
        <taxon>Basidiomycota</taxon>
        <taxon>Agaricomycotina</taxon>
        <taxon>Agaricomycetes</taxon>
        <taxon>Agaricomycetidae</taxon>
        <taxon>Agaricales</taxon>
        <taxon>Marasmiineae</taxon>
        <taxon>Mycenaceae</taxon>
        <taxon>Mycena</taxon>
    </lineage>
</organism>
<dbReference type="OrthoDB" id="421038at2759"/>
<feature type="region of interest" description="Disordered" evidence="11">
    <location>
        <begin position="534"/>
        <end position="554"/>
    </location>
</feature>
<evidence type="ECO:0000256" key="11">
    <source>
        <dbReference type="SAM" id="MobiDB-lite"/>
    </source>
</evidence>
<proteinExistence type="inferred from homology"/>
<dbReference type="SUPFAM" id="SSF51445">
    <property type="entry name" value="(Trans)glycosidases"/>
    <property type="match status" value="1"/>
</dbReference>
<dbReference type="InterPro" id="IPR017853">
    <property type="entry name" value="GH"/>
</dbReference>
<dbReference type="EMBL" id="JACAZH010000016">
    <property type="protein sequence ID" value="KAF7349442.1"/>
    <property type="molecule type" value="Genomic_DNA"/>
</dbReference>
<dbReference type="Gene3D" id="3.20.20.80">
    <property type="entry name" value="Glycosidases"/>
    <property type="match status" value="1"/>
</dbReference>
<evidence type="ECO:0000256" key="4">
    <source>
        <dbReference type="ARBA" id="ARBA00022622"/>
    </source>
</evidence>
<sequence length="584" mass="60906">MLVFANHLDLLRVLCLTGLTPPRCAVLPQALVMRSLLPLAAAASLILALTAGALPKVSRVGPYLYADDGSRFFIKGIAYQTQGLVVSGPDNPLNQPSTFVDNLADGNACARDVPILQQLGVNSIRAYSVNSSLNHDSCMQALSSAGIYVILDLTLPLNGSIDTTLPAWSTNTLDQYLRTIDAFEKYDNVLAYNVGNEVITPSASQSTPFIAAAARDIRAYLNSISSSALVGYAAIDGPSSFVLNEANFLACTAGSLDLFGLNNYEWCGNAPNNTFDSLNKEFANYGIAAYFSEFGSENCHPDPRVWTEVPVMFSEPMTDVWSGGLAFGYFSAISRGSDFGMATISPDNTTVTTNADFANLAAAYKAVTFVNTPAQGSVPTPALPACPKSSPPAWNASTPLPQTPDDAACGCLAEELSCLFEPPTPDYMMLVGDLIGIACGLVQTAGGTCDDISSDGVTGTYGRVAMCDPTIKLSYVMSQYYELNHRANVACSFSGNGTVNANAPTGVLASAAASSCIPSAAVFTPSAPPVLVPVPPSSSGKSTGSSTSGNPTNGVMPSIISRGALFGMTATVGCVVGAMIWTWA</sequence>
<keyword evidence="4 10" id="KW-0336">GPI-anchor</keyword>
<evidence type="ECO:0000256" key="9">
    <source>
        <dbReference type="ARBA" id="ARBA00023288"/>
    </source>
</evidence>
<keyword evidence="8" id="KW-0325">Glycoprotein</keyword>
<keyword evidence="5" id="KW-0732">Signal</keyword>
<dbReference type="PANTHER" id="PTHR31468:SF2">
    <property type="entry name" value="1,3-BETA-GLUCANOSYLTRANSFERASE GAS1"/>
    <property type="match status" value="1"/>
</dbReference>
<keyword evidence="10 14" id="KW-0808">Transferase</keyword>
<dbReference type="PANTHER" id="PTHR31468">
    <property type="entry name" value="1,3-BETA-GLUCANOSYLTRANSFERASE GAS1"/>
    <property type="match status" value="1"/>
</dbReference>
<comment type="function">
    <text evidence="10">Splits internally a 1,3-beta-glucan molecule and transfers the newly generated reducing end (the donor) to the non-reducing end of another 1,3-beta-glucan molecule (the acceptor) forming a 1,3-beta linkage, resulting in the elongation of 1,3-beta-glucan chains in the cell wall.</text>
</comment>
<feature type="compositionally biased region" description="Low complexity" evidence="11">
    <location>
        <begin position="537"/>
        <end position="554"/>
    </location>
</feature>
<keyword evidence="6 10" id="KW-0472">Membrane</keyword>
<feature type="transmembrane region" description="Helical" evidence="12">
    <location>
        <begin position="564"/>
        <end position="583"/>
    </location>
</feature>
<evidence type="ECO:0000313" key="14">
    <source>
        <dbReference type="EMBL" id="KAF7349442.1"/>
    </source>
</evidence>
<keyword evidence="12" id="KW-0812">Transmembrane</keyword>